<name>A0A8H7SSJ7_9FUNG</name>
<evidence type="ECO:0000313" key="1">
    <source>
        <dbReference type="EMBL" id="KAG2233566.1"/>
    </source>
</evidence>
<dbReference type="EMBL" id="JAEPRE010000075">
    <property type="protein sequence ID" value="KAG2233566.1"/>
    <property type="molecule type" value="Genomic_DNA"/>
</dbReference>
<accession>A0A8H7SSJ7</accession>
<keyword evidence="2" id="KW-1185">Reference proteome</keyword>
<protein>
    <submittedName>
        <fullName evidence="1">Uncharacterized protein</fullName>
    </submittedName>
</protein>
<evidence type="ECO:0000313" key="2">
    <source>
        <dbReference type="Proteomes" id="UP000613177"/>
    </source>
</evidence>
<organism evidence="1 2">
    <name type="scientific">Thamnidium elegans</name>
    <dbReference type="NCBI Taxonomy" id="101142"/>
    <lineage>
        <taxon>Eukaryota</taxon>
        <taxon>Fungi</taxon>
        <taxon>Fungi incertae sedis</taxon>
        <taxon>Mucoromycota</taxon>
        <taxon>Mucoromycotina</taxon>
        <taxon>Mucoromycetes</taxon>
        <taxon>Mucorales</taxon>
        <taxon>Mucorineae</taxon>
        <taxon>Mucoraceae</taxon>
        <taxon>Thamnidium</taxon>
    </lineage>
</organism>
<reference evidence="1" key="1">
    <citation type="submission" date="2021-01" db="EMBL/GenBank/DDBJ databases">
        <title>Metabolic potential, ecology and presence of endohyphal bacteria is reflected in genomic diversity of Mucoromycotina.</title>
        <authorList>
            <person name="Muszewska A."/>
            <person name="Okrasinska A."/>
            <person name="Steczkiewicz K."/>
            <person name="Drgas O."/>
            <person name="Orlowska M."/>
            <person name="Perlinska-Lenart U."/>
            <person name="Aleksandrzak-Piekarczyk T."/>
            <person name="Szatraj K."/>
            <person name="Zielenkiewicz U."/>
            <person name="Pilsyk S."/>
            <person name="Malc E."/>
            <person name="Mieczkowski P."/>
            <person name="Kruszewska J.S."/>
            <person name="Biernat P."/>
            <person name="Pawlowska J."/>
        </authorList>
    </citation>
    <scope>NUCLEOTIDE SEQUENCE</scope>
    <source>
        <strain evidence="1">WA0000018081</strain>
    </source>
</reference>
<sequence>MEFVKKGLHPPGILEKSSAGAIKAMALFTSIGHMIQCAASGKKVLLRTFHPSTSKPDPILYLPMTTVARSRLVRSRLGRFTSMSREECPCQDLGAQISRNHFLTCRAIAPSLFDSFPQAPPNVNRVDHALSNLPTKSKNAPPSLLVEQVDPILCLPMNNCARSRLVRWRLGRFTAMTRNECPCTDFGALISREHFLTCREIDPEVLDTLPVAPPGVNRIDFAISSLPTKAKASSSPPQYWESLLTFLWLVDTLCHPNKNIPPDPSPGNSWYNYPK</sequence>
<gene>
    <name evidence="1" type="ORF">INT48_009353</name>
</gene>
<dbReference type="AlphaFoldDB" id="A0A8H7SSJ7"/>
<comment type="caution">
    <text evidence="1">The sequence shown here is derived from an EMBL/GenBank/DDBJ whole genome shotgun (WGS) entry which is preliminary data.</text>
</comment>
<proteinExistence type="predicted"/>
<dbReference type="Proteomes" id="UP000613177">
    <property type="component" value="Unassembled WGS sequence"/>
</dbReference>